<comment type="caution">
    <text evidence="2">The sequence shown here is derived from an EMBL/GenBank/DDBJ whole genome shotgun (WGS) entry which is preliminary data.</text>
</comment>
<evidence type="ECO:0000256" key="1">
    <source>
        <dbReference type="SAM" id="MobiDB-lite"/>
    </source>
</evidence>
<organism evidence="2 3">
    <name type="scientific">Actinophytocola gossypii</name>
    <dbReference type="NCBI Taxonomy" id="2812003"/>
    <lineage>
        <taxon>Bacteria</taxon>
        <taxon>Bacillati</taxon>
        <taxon>Actinomycetota</taxon>
        <taxon>Actinomycetes</taxon>
        <taxon>Pseudonocardiales</taxon>
        <taxon>Pseudonocardiaceae</taxon>
    </lineage>
</organism>
<dbReference type="InterPro" id="IPR036420">
    <property type="entry name" value="BRCT_dom_sf"/>
</dbReference>
<dbReference type="EMBL" id="JAFFZE010000005">
    <property type="protein sequence ID" value="MCT2582362.1"/>
    <property type="molecule type" value="Genomic_DNA"/>
</dbReference>
<evidence type="ECO:0000313" key="2">
    <source>
        <dbReference type="EMBL" id="MCT2582362.1"/>
    </source>
</evidence>
<reference evidence="2 3" key="1">
    <citation type="submission" date="2021-02" db="EMBL/GenBank/DDBJ databases">
        <title>Actinophytocola xerophila sp. nov., isolated from soil of cotton cropping field.</title>
        <authorList>
            <person name="Huang R."/>
            <person name="Chen X."/>
            <person name="Ge X."/>
            <person name="Liu W."/>
        </authorList>
    </citation>
    <scope>NUCLEOTIDE SEQUENCE [LARGE SCALE GENOMIC DNA]</scope>
    <source>
        <strain evidence="2 3">S1-96</strain>
    </source>
</reference>
<accession>A0ABT2J3D9</accession>
<keyword evidence="3" id="KW-1185">Reference proteome</keyword>
<feature type="compositionally biased region" description="Basic residues" evidence="1">
    <location>
        <begin position="44"/>
        <end position="58"/>
    </location>
</feature>
<gene>
    <name evidence="2" type="ORF">JT362_04400</name>
</gene>
<dbReference type="Proteomes" id="UP001156441">
    <property type="component" value="Unassembled WGS sequence"/>
</dbReference>
<protein>
    <submittedName>
        <fullName evidence="2">Uncharacterized protein</fullName>
    </submittedName>
</protein>
<evidence type="ECO:0000313" key="3">
    <source>
        <dbReference type="Proteomes" id="UP001156441"/>
    </source>
</evidence>
<dbReference type="Gene3D" id="3.40.50.10190">
    <property type="entry name" value="BRCT domain"/>
    <property type="match status" value="1"/>
</dbReference>
<dbReference type="RefSeq" id="WP_260189717.1">
    <property type="nucleotide sequence ID" value="NZ_JAFFZE010000005.1"/>
</dbReference>
<proteinExistence type="predicted"/>
<sequence>MTTQRDEWETRAAAFGLTVTAGGVTKRTRLLVAADPDSLSGKAGKARQYGRGRLRHPARPASLS</sequence>
<feature type="region of interest" description="Disordered" evidence="1">
    <location>
        <begin position="36"/>
        <end position="64"/>
    </location>
</feature>
<name>A0ABT2J3D9_9PSEU</name>